<dbReference type="Proteomes" id="UP000467201">
    <property type="component" value="Chromosome"/>
</dbReference>
<dbReference type="Gene3D" id="3.40.50.300">
    <property type="entry name" value="P-loop containing nucleotide triphosphate hydrolases"/>
    <property type="match status" value="1"/>
</dbReference>
<evidence type="ECO:0000259" key="1">
    <source>
        <dbReference type="Pfam" id="PF00485"/>
    </source>
</evidence>
<organism evidence="2 3">
    <name type="scientific">Mycolicibacterium doricum</name>
    <dbReference type="NCBI Taxonomy" id="126673"/>
    <lineage>
        <taxon>Bacteria</taxon>
        <taxon>Bacillati</taxon>
        <taxon>Actinomycetota</taxon>
        <taxon>Actinomycetes</taxon>
        <taxon>Mycobacteriales</taxon>
        <taxon>Mycobacteriaceae</taxon>
        <taxon>Mycolicibacterium</taxon>
    </lineage>
</organism>
<name>A0A7I7VQR1_9MYCO</name>
<reference evidence="2 3" key="1">
    <citation type="journal article" date="2019" name="Emerg. Microbes Infect.">
        <title>Comprehensive subspecies identification of 175 nontuberculous mycobacteria species based on 7547 genomic profiles.</title>
        <authorList>
            <person name="Matsumoto Y."/>
            <person name="Kinjo T."/>
            <person name="Motooka D."/>
            <person name="Nabeya D."/>
            <person name="Jung N."/>
            <person name="Uechi K."/>
            <person name="Horii T."/>
            <person name="Iida T."/>
            <person name="Fujita J."/>
            <person name="Nakamura S."/>
        </authorList>
    </citation>
    <scope>NUCLEOTIDE SEQUENCE [LARGE SCALE GENOMIC DNA]</scope>
    <source>
        <strain evidence="2 3">JCM 12405</strain>
    </source>
</reference>
<evidence type="ECO:0000313" key="2">
    <source>
        <dbReference type="EMBL" id="BBZ07032.1"/>
    </source>
</evidence>
<dbReference type="Pfam" id="PF00485">
    <property type="entry name" value="PRK"/>
    <property type="match status" value="1"/>
</dbReference>
<dbReference type="AlphaFoldDB" id="A0A7I7VQR1"/>
<proteinExistence type="predicted"/>
<dbReference type="KEGG" id="mdr:MDOR_12010"/>
<dbReference type="NCBIfam" id="NF006743">
    <property type="entry name" value="PRK09270.1-2"/>
    <property type="match status" value="1"/>
</dbReference>
<dbReference type="GO" id="GO:0005524">
    <property type="term" value="F:ATP binding"/>
    <property type="evidence" value="ECO:0007669"/>
    <property type="project" value="InterPro"/>
</dbReference>
<accession>A0A7I7VQR1</accession>
<dbReference type="GO" id="GO:0016301">
    <property type="term" value="F:kinase activity"/>
    <property type="evidence" value="ECO:0007669"/>
    <property type="project" value="UniProtKB-KW"/>
</dbReference>
<feature type="domain" description="Phosphoribulokinase/uridine kinase" evidence="1">
    <location>
        <begin position="40"/>
        <end position="216"/>
    </location>
</feature>
<gene>
    <name evidence="2" type="ORF">MDOR_12010</name>
</gene>
<dbReference type="PANTHER" id="PTHR10285">
    <property type="entry name" value="URIDINE KINASE"/>
    <property type="match status" value="1"/>
</dbReference>
<keyword evidence="2" id="KW-0418">Kinase</keyword>
<dbReference type="InterPro" id="IPR027417">
    <property type="entry name" value="P-loop_NTPase"/>
</dbReference>
<sequence>MGVPDHIGGASPEAMTADEALHMVTEETHALLDAGPGRVIVGITGPPGTGKSTFARRIVQQVGPVASYVPMDGFHLASTQLDRLARRARKGAPDTFDVDGYRATLRRIIEDHGLREVYVPDFDRAIEEPVAACRVVPADARLVVTEGNYLGVWDGVLALLDRLYYLDSEHAVRRARLVARHVTGGRTDADARHWVDTVDEANANLIAGIRDRCDRILHIVARQCGSYGG</sequence>
<protein>
    <submittedName>
        <fullName evidence="2">Nucleoside/nucleotide kinase family protein</fullName>
    </submittedName>
</protein>
<dbReference type="SUPFAM" id="SSF52540">
    <property type="entry name" value="P-loop containing nucleoside triphosphate hydrolases"/>
    <property type="match status" value="1"/>
</dbReference>
<keyword evidence="2" id="KW-0808">Transferase</keyword>
<dbReference type="InterPro" id="IPR006083">
    <property type="entry name" value="PRK/URK"/>
</dbReference>
<dbReference type="EMBL" id="AP022605">
    <property type="protein sequence ID" value="BBZ07032.1"/>
    <property type="molecule type" value="Genomic_DNA"/>
</dbReference>
<evidence type="ECO:0000313" key="3">
    <source>
        <dbReference type="Proteomes" id="UP000467201"/>
    </source>
</evidence>